<sequence>MECKKEEAVRARGIASIQTDLAHIADSLEDVYKIGFQRHRPRCHRRCVTLRSNELFTRLCNLYMTEFRATYRSFKSTIEAFKVPVEAPNGTTQLQYAVACYISSFFWDLYVSNRKSVSKLPHTTLIKRQHYKSETQTHYISNRYDPFLHHLLSVIKPTHLFGTIEDVLYIPLLSNDIDLTFVIPLVLTILC</sequence>
<proteinExistence type="predicted"/>
<evidence type="ECO:0000313" key="1">
    <source>
        <dbReference type="EMBL" id="KAK9017569.1"/>
    </source>
</evidence>
<dbReference type="Proteomes" id="UP001396334">
    <property type="component" value="Unassembled WGS sequence"/>
</dbReference>
<keyword evidence="2" id="KW-1185">Reference proteome</keyword>
<comment type="caution">
    <text evidence="1">The sequence shown here is derived from an EMBL/GenBank/DDBJ whole genome shotgun (WGS) entry which is preliminary data.</text>
</comment>
<dbReference type="EMBL" id="JBBPBN010000020">
    <property type="protein sequence ID" value="KAK9017569.1"/>
    <property type="molecule type" value="Genomic_DNA"/>
</dbReference>
<reference evidence="1 2" key="1">
    <citation type="journal article" date="2024" name="G3 (Bethesda)">
        <title>Genome assembly of Hibiscus sabdariffa L. provides insights into metabolisms of medicinal natural products.</title>
        <authorList>
            <person name="Kim T."/>
        </authorList>
    </citation>
    <scope>NUCLEOTIDE SEQUENCE [LARGE SCALE GENOMIC DNA]</scope>
    <source>
        <strain evidence="1">TK-2024</strain>
        <tissue evidence="1">Old leaves</tissue>
    </source>
</reference>
<name>A0ABR2RXX8_9ROSI</name>
<evidence type="ECO:0000313" key="2">
    <source>
        <dbReference type="Proteomes" id="UP001396334"/>
    </source>
</evidence>
<accession>A0ABR2RXX8</accession>
<organism evidence="1 2">
    <name type="scientific">Hibiscus sabdariffa</name>
    <name type="common">roselle</name>
    <dbReference type="NCBI Taxonomy" id="183260"/>
    <lineage>
        <taxon>Eukaryota</taxon>
        <taxon>Viridiplantae</taxon>
        <taxon>Streptophyta</taxon>
        <taxon>Embryophyta</taxon>
        <taxon>Tracheophyta</taxon>
        <taxon>Spermatophyta</taxon>
        <taxon>Magnoliopsida</taxon>
        <taxon>eudicotyledons</taxon>
        <taxon>Gunneridae</taxon>
        <taxon>Pentapetalae</taxon>
        <taxon>rosids</taxon>
        <taxon>malvids</taxon>
        <taxon>Malvales</taxon>
        <taxon>Malvaceae</taxon>
        <taxon>Malvoideae</taxon>
        <taxon>Hibiscus</taxon>
    </lineage>
</organism>
<gene>
    <name evidence="1" type="ORF">V6N11_080047</name>
</gene>
<protein>
    <submittedName>
        <fullName evidence="1">Uncharacterized protein</fullName>
    </submittedName>
</protein>